<protein>
    <recommendedName>
        <fullName evidence="5">Cell division control protein</fullName>
    </recommendedName>
</protein>
<dbReference type="Gene3D" id="1.10.10.10">
    <property type="entry name" value="Winged helix-like DNA-binding domain superfamily/Winged helix DNA-binding domain"/>
    <property type="match status" value="1"/>
</dbReference>
<name>A0A7R9GHT7_9CRUS</name>
<keyword evidence="3" id="KW-0235">DNA replication</keyword>
<comment type="similarity">
    <text evidence="1 5">Belongs to the CDC6/cdc18 family.</text>
</comment>
<dbReference type="GO" id="GO:0033314">
    <property type="term" value="P:mitotic DNA replication checkpoint signaling"/>
    <property type="evidence" value="ECO:0007669"/>
    <property type="project" value="TreeGrafter"/>
</dbReference>
<dbReference type="InterPro" id="IPR015163">
    <property type="entry name" value="Cdc6_C"/>
</dbReference>
<feature type="compositionally biased region" description="Basic and acidic residues" evidence="6">
    <location>
        <begin position="71"/>
        <end position="86"/>
    </location>
</feature>
<dbReference type="SMART" id="SM00382">
    <property type="entry name" value="AAA"/>
    <property type="match status" value="1"/>
</dbReference>
<dbReference type="PIRSF" id="PIRSF001767">
    <property type="entry name" value="Cdc6"/>
    <property type="match status" value="1"/>
</dbReference>
<dbReference type="GO" id="GO:0051301">
    <property type="term" value="P:cell division"/>
    <property type="evidence" value="ECO:0007669"/>
    <property type="project" value="UniProtKB-UniRule"/>
</dbReference>
<dbReference type="GO" id="GO:0005634">
    <property type="term" value="C:nucleus"/>
    <property type="evidence" value="ECO:0007669"/>
    <property type="project" value="UniProtKB-SubCell"/>
</dbReference>
<evidence type="ECO:0000256" key="6">
    <source>
        <dbReference type="SAM" id="MobiDB-lite"/>
    </source>
</evidence>
<dbReference type="GO" id="GO:0003688">
    <property type="term" value="F:DNA replication origin binding"/>
    <property type="evidence" value="ECO:0007669"/>
    <property type="project" value="TreeGrafter"/>
</dbReference>
<dbReference type="Gene3D" id="3.40.50.300">
    <property type="entry name" value="P-loop containing nucleotide triphosphate hydrolases"/>
    <property type="match status" value="1"/>
</dbReference>
<dbReference type="InterPro" id="IPR036388">
    <property type="entry name" value="WH-like_DNA-bd_sf"/>
</dbReference>
<dbReference type="InterPro" id="IPR016314">
    <property type="entry name" value="Cdc6/18"/>
</dbReference>
<keyword evidence="9" id="KW-1185">Reference proteome</keyword>
<feature type="domain" description="AAA+ ATPase" evidence="7">
    <location>
        <begin position="180"/>
        <end position="316"/>
    </location>
</feature>
<dbReference type="InterPro" id="IPR050311">
    <property type="entry name" value="ORC1/CDC6"/>
</dbReference>
<reference evidence="8" key="1">
    <citation type="submission" date="2020-11" db="EMBL/GenBank/DDBJ databases">
        <authorList>
            <person name="Tran Van P."/>
        </authorList>
    </citation>
    <scope>NUCLEOTIDE SEQUENCE</scope>
</reference>
<dbReference type="AlphaFoldDB" id="A0A7R9GHT7"/>
<dbReference type="Gene3D" id="1.10.8.60">
    <property type="match status" value="1"/>
</dbReference>
<feature type="compositionally biased region" description="Polar residues" evidence="6">
    <location>
        <begin position="1"/>
        <end position="18"/>
    </location>
</feature>
<dbReference type="OrthoDB" id="1926878at2759"/>
<dbReference type="InterPro" id="IPR049945">
    <property type="entry name" value="AAA_22"/>
</dbReference>
<dbReference type="SUPFAM" id="SSF46785">
    <property type="entry name" value="Winged helix' DNA-binding domain"/>
    <property type="match status" value="1"/>
</dbReference>
<evidence type="ECO:0000256" key="4">
    <source>
        <dbReference type="ARBA" id="ARBA00023306"/>
    </source>
</evidence>
<evidence type="ECO:0000256" key="3">
    <source>
        <dbReference type="ARBA" id="ARBA00022705"/>
    </source>
</evidence>
<dbReference type="InterPro" id="IPR027417">
    <property type="entry name" value="P-loop_NTPase"/>
</dbReference>
<evidence type="ECO:0000256" key="2">
    <source>
        <dbReference type="ARBA" id="ARBA00022618"/>
    </source>
</evidence>
<dbReference type="EMBL" id="CAJPEX010002946">
    <property type="protein sequence ID" value="CAG0921690.1"/>
    <property type="molecule type" value="Genomic_DNA"/>
</dbReference>
<feature type="compositionally biased region" description="Basic and acidic residues" evidence="6">
    <location>
        <begin position="26"/>
        <end position="64"/>
    </location>
</feature>
<keyword evidence="4" id="KW-0131">Cell cycle</keyword>
<comment type="function">
    <text evidence="5">Involved in the initiation of DNA replication. Also participates in checkpoint controls that ensure DNA replication is completed before mitosis is initiated.</text>
</comment>
<sequence length="556" mass="61192">MLTRSRSAQKDPSVSKTCASPAVRDGAGRKCQSERRHREVRATLRRASDETRDEDQTKKAKSDEECSPLKSEIRSPLRETNYDKTPTKTPLSCKRSLQFNSQGKKFSARLQFPESPLKSPPRHVEPTVLKSVSMTRDTTFPVYQSIAKSLNISSTSDLVGREKEIRDIRDFLIEKMDSRSSGSMYVSGGPGTGKTACLTLILKEIGLRDSIFVNCLAKQTPLALLKDIASSLGIKTGLADVGELLRGIERRTSGRRDTVVVVLDEIDALASKFQENLYALFSMPAKKDSRLVLVGVANALDLTTRVLPHLKWLAPETRPVLIHFRPYSKFQLGQIISKRLGPDGVKVLPPLVVQYIAGKVANLNGDCRRALDVCRACVDRKLAESRQQKFVQNGENKENQDVVAVSLPEVAKVFGDGIVTGLTANRAGKSDGGSLPLLQKLALLALWLVMTRVKKEPLVSLAKLYDVFRKVCARTGSMSSVVSKSEFTSLCSLLESRGMIELRDGLGAPKTPALFKSPRCTSILLRASLLDLERDLRADESCRIFVPLLDNPAIGS</sequence>
<keyword evidence="5" id="KW-0539">Nucleus</keyword>
<dbReference type="PANTHER" id="PTHR10763">
    <property type="entry name" value="CELL DIVISION CONTROL PROTEIN 6-RELATED"/>
    <property type="match status" value="1"/>
</dbReference>
<dbReference type="SUPFAM" id="SSF52540">
    <property type="entry name" value="P-loop containing nucleoside triphosphate hydrolases"/>
    <property type="match status" value="1"/>
</dbReference>
<dbReference type="GO" id="GO:0006270">
    <property type="term" value="P:DNA replication initiation"/>
    <property type="evidence" value="ECO:0007669"/>
    <property type="project" value="UniProtKB-UniRule"/>
</dbReference>
<dbReference type="PANTHER" id="PTHR10763:SF26">
    <property type="entry name" value="CELL DIVISION CONTROL PROTEIN 6 HOMOLOG"/>
    <property type="match status" value="1"/>
</dbReference>
<dbReference type="Pfam" id="PF13401">
    <property type="entry name" value="AAA_22"/>
    <property type="match status" value="1"/>
</dbReference>
<dbReference type="GO" id="GO:0016887">
    <property type="term" value="F:ATP hydrolysis activity"/>
    <property type="evidence" value="ECO:0007669"/>
    <property type="project" value="InterPro"/>
</dbReference>
<proteinExistence type="inferred from homology"/>
<evidence type="ECO:0000313" key="8">
    <source>
        <dbReference type="EMBL" id="CAD7281538.1"/>
    </source>
</evidence>
<dbReference type="Pfam" id="PF09079">
    <property type="entry name" value="WHD_Cdc6"/>
    <property type="match status" value="1"/>
</dbReference>
<feature type="region of interest" description="Disordered" evidence="6">
    <location>
        <begin position="1"/>
        <end position="92"/>
    </location>
</feature>
<evidence type="ECO:0000256" key="1">
    <source>
        <dbReference type="ARBA" id="ARBA00006184"/>
    </source>
</evidence>
<gene>
    <name evidence="8" type="ORF">NMOB1V02_LOCUS9182</name>
</gene>
<dbReference type="EMBL" id="OA884983">
    <property type="protein sequence ID" value="CAD7281538.1"/>
    <property type="molecule type" value="Genomic_DNA"/>
</dbReference>
<evidence type="ECO:0000256" key="5">
    <source>
        <dbReference type="PIRNR" id="PIRNR001767"/>
    </source>
</evidence>
<dbReference type="InterPro" id="IPR036390">
    <property type="entry name" value="WH_DNA-bd_sf"/>
</dbReference>
<keyword evidence="2" id="KW-0132">Cell division</keyword>
<comment type="subcellular location">
    <subcellularLocation>
        <location evidence="5">Nucleus</location>
    </subcellularLocation>
</comment>
<dbReference type="InterPro" id="IPR003593">
    <property type="entry name" value="AAA+_ATPase"/>
</dbReference>
<dbReference type="Proteomes" id="UP000678499">
    <property type="component" value="Unassembled WGS sequence"/>
</dbReference>
<evidence type="ECO:0000313" key="9">
    <source>
        <dbReference type="Proteomes" id="UP000678499"/>
    </source>
</evidence>
<dbReference type="CDD" id="cd00009">
    <property type="entry name" value="AAA"/>
    <property type="match status" value="1"/>
</dbReference>
<organism evidence="8">
    <name type="scientific">Notodromas monacha</name>
    <dbReference type="NCBI Taxonomy" id="399045"/>
    <lineage>
        <taxon>Eukaryota</taxon>
        <taxon>Metazoa</taxon>
        <taxon>Ecdysozoa</taxon>
        <taxon>Arthropoda</taxon>
        <taxon>Crustacea</taxon>
        <taxon>Oligostraca</taxon>
        <taxon>Ostracoda</taxon>
        <taxon>Podocopa</taxon>
        <taxon>Podocopida</taxon>
        <taxon>Cypridocopina</taxon>
        <taxon>Cypridoidea</taxon>
        <taxon>Cyprididae</taxon>
        <taxon>Notodromas</taxon>
    </lineage>
</organism>
<evidence type="ECO:0000259" key="7">
    <source>
        <dbReference type="SMART" id="SM00382"/>
    </source>
</evidence>
<accession>A0A7R9GHT7</accession>